<dbReference type="PANTHER" id="PTHR43395">
    <property type="entry name" value="SENSOR HISTIDINE KINASE CHEA"/>
    <property type="match status" value="1"/>
</dbReference>
<dbReference type="Pfam" id="PF01627">
    <property type="entry name" value="Hpt"/>
    <property type="match status" value="1"/>
</dbReference>
<evidence type="ECO:0000256" key="5">
    <source>
        <dbReference type="ARBA" id="ARBA00022777"/>
    </source>
</evidence>
<dbReference type="Gene3D" id="1.20.120.160">
    <property type="entry name" value="HPT domain"/>
    <property type="match status" value="1"/>
</dbReference>
<comment type="caution">
    <text evidence="14">The sequence shown here is derived from an EMBL/GenBank/DDBJ whole genome shotgun (WGS) entry which is preliminary data.</text>
</comment>
<dbReference type="InterPro" id="IPR037006">
    <property type="entry name" value="CheA-like_homodim_sf"/>
</dbReference>
<dbReference type="InterPro" id="IPR036890">
    <property type="entry name" value="HATPase_C_sf"/>
</dbReference>
<dbReference type="InterPro" id="IPR001789">
    <property type="entry name" value="Sig_transdc_resp-reg_receiver"/>
</dbReference>
<evidence type="ECO:0000259" key="13">
    <source>
        <dbReference type="PROSITE" id="PS50894"/>
    </source>
</evidence>
<evidence type="ECO:0000313" key="15">
    <source>
        <dbReference type="Proteomes" id="UP001254848"/>
    </source>
</evidence>
<dbReference type="CDD" id="cd00088">
    <property type="entry name" value="HPT"/>
    <property type="match status" value="1"/>
</dbReference>
<dbReference type="Gene3D" id="2.30.30.40">
    <property type="entry name" value="SH3 Domains"/>
    <property type="match status" value="1"/>
</dbReference>
<evidence type="ECO:0000256" key="7">
    <source>
        <dbReference type="PROSITE-ProRule" id="PRU00110"/>
    </source>
</evidence>
<dbReference type="InterPro" id="IPR005467">
    <property type="entry name" value="His_kinase_dom"/>
</dbReference>
<dbReference type="RefSeq" id="WP_413778297.1">
    <property type="nucleotide sequence ID" value="NZ_JAUOZS010000001.1"/>
</dbReference>
<dbReference type="InterPro" id="IPR036097">
    <property type="entry name" value="HisK_dim/P_sf"/>
</dbReference>
<dbReference type="Gene3D" id="3.30.565.10">
    <property type="entry name" value="Histidine kinase-like ATPase, C-terminal domain"/>
    <property type="match status" value="1"/>
</dbReference>
<dbReference type="SMART" id="SM00387">
    <property type="entry name" value="HATPase_c"/>
    <property type="match status" value="1"/>
</dbReference>
<evidence type="ECO:0000259" key="12">
    <source>
        <dbReference type="PROSITE" id="PS50851"/>
    </source>
</evidence>
<dbReference type="Gene3D" id="3.40.50.2300">
    <property type="match status" value="1"/>
</dbReference>
<dbReference type="InterPro" id="IPR004105">
    <property type="entry name" value="CheA-like_dim"/>
</dbReference>
<evidence type="ECO:0000259" key="10">
    <source>
        <dbReference type="PROSITE" id="PS50109"/>
    </source>
</evidence>
<dbReference type="SMART" id="SM00260">
    <property type="entry name" value="CheW"/>
    <property type="match status" value="1"/>
</dbReference>
<reference evidence="14 15" key="1">
    <citation type="submission" date="2023-07" db="EMBL/GenBank/DDBJ databases">
        <title>The novel representative of Negativicutes class, Anaeroselena agilis gen. nov. sp. nov.</title>
        <authorList>
            <person name="Prokofeva M.I."/>
            <person name="Elcheninov A.G."/>
            <person name="Klyukina A."/>
            <person name="Kublanov I.V."/>
            <person name="Frolov E.N."/>
            <person name="Podosokorskaya O.A."/>
        </authorList>
    </citation>
    <scope>NUCLEOTIDE SEQUENCE [LARGE SCALE GENOMIC DNA]</scope>
    <source>
        <strain evidence="14 15">4137-cl</strain>
    </source>
</reference>
<dbReference type="InterPro" id="IPR051315">
    <property type="entry name" value="Bact_Chemotaxis_CheA"/>
</dbReference>
<dbReference type="PRINTS" id="PR00344">
    <property type="entry name" value="BCTRLSENSOR"/>
</dbReference>
<dbReference type="InterPro" id="IPR011006">
    <property type="entry name" value="CheY-like_superfamily"/>
</dbReference>
<dbReference type="InterPro" id="IPR008207">
    <property type="entry name" value="Sig_transdc_His_kin_Hpt_dom"/>
</dbReference>
<keyword evidence="4" id="KW-0808">Transferase</keyword>
<dbReference type="EMBL" id="JAUOZS010000001">
    <property type="protein sequence ID" value="MDT8899729.1"/>
    <property type="molecule type" value="Genomic_DNA"/>
</dbReference>
<dbReference type="CDD" id="cd17546">
    <property type="entry name" value="REC_hyHK_CKI1_RcsC-like"/>
    <property type="match status" value="1"/>
</dbReference>
<feature type="domain" description="HPt" evidence="13">
    <location>
        <begin position="2"/>
        <end position="106"/>
    </location>
</feature>
<dbReference type="SUPFAM" id="SSF50341">
    <property type="entry name" value="CheW-like"/>
    <property type="match status" value="2"/>
</dbReference>
<dbReference type="Pfam" id="PF01584">
    <property type="entry name" value="CheW"/>
    <property type="match status" value="2"/>
</dbReference>
<evidence type="ECO:0000313" key="14">
    <source>
        <dbReference type="EMBL" id="MDT8899729.1"/>
    </source>
</evidence>
<keyword evidence="5" id="KW-0418">Kinase</keyword>
<keyword evidence="15" id="KW-1185">Reference proteome</keyword>
<evidence type="ECO:0000256" key="3">
    <source>
        <dbReference type="ARBA" id="ARBA00022553"/>
    </source>
</evidence>
<dbReference type="Gene3D" id="1.10.287.560">
    <property type="entry name" value="Histidine kinase CheA-like, homodimeric domain"/>
    <property type="match status" value="1"/>
</dbReference>
<feature type="domain" description="Histidine kinase" evidence="10">
    <location>
        <begin position="212"/>
        <end position="458"/>
    </location>
</feature>
<sequence>MAMNTSSELIREFIEEAKAHIGTVEAGLLRLDEANCDAATLNEIFRAVHSIKGTAGFFELTKIVELSHVMEALFGRLRDDKIQVTAHMVDVLLEATDVLKDLICRAAEQEDRDVSEYVAAVKAFFQKEERRESPAGAGGLSAWDMWNQLTALEESANTEVAGVLPRLAPEPRTEPASPEVMVSAGEGPKRRGEPASESDAKARVALTGETVRVGVELLDDLLNIVGEMVLRRNQLLRIAQNAGKDVAQLDVVAQGIDNLTTSLQEKVMKTRMQPVANVFNKFPRIVRELTRKMDKEVDLVMEGMSVELDRSIIEALVDPITHLVRNALDHGIEPPKSRMAGNKPPAGTLVLHAYQESGRVIIDIRDDGAGIDIEKVKAKAVLKGWITDREAAAMRDTDVLSFIMRPGFSTAEQVTDISGRGVGMDVVKTNIEKLGGKVEIYTEKGAGTTFRLMLPLTLAIIPSFIVEAAGDAFAVPQANVKEFVLIQPGETSDKRIEFIQSSPVLRLRHQLLPLVYLNDVLGTSGGQTGGRQNWGSRFIDEGRTFRILVIKSGSLRYGLVVDAVYDTEEILVKPVPRVIGACGCYSGVTVLGDGRIAMIIDPESIRLEANLSETREAEGESVLPSGGDRGREQQYLLLFKCSGGEMLGIDLAMVARVEEIAASRVQKIGSKEYFTFQGQTIRIIRPEHYLPIARRKRKPPKLYVILPKFVKHTVGIIAEEICDAILTRIQLDESGVSGRGIIGSTLVDDRIVTLLNIYELFEKAAPEYYGLKTATAGKRVLPETGGSPGMKKARILLAEDTPFFARTIKSYLESDGFEVVTAENGREAFEMLSRRTVDVVISDIEMPLMNGLELVRTIRESETLRHLPVIALTSLGGEENREKGLRAGFDVYEFKLDRKRLLDSVHKVLAQKA</sequence>
<dbReference type="SMART" id="SM01231">
    <property type="entry name" value="H-kinase_dim"/>
    <property type="match status" value="1"/>
</dbReference>
<evidence type="ECO:0000256" key="6">
    <source>
        <dbReference type="ARBA" id="ARBA00023012"/>
    </source>
</evidence>
<dbReference type="PANTHER" id="PTHR43395:SF1">
    <property type="entry name" value="CHEMOTAXIS PROTEIN CHEA"/>
    <property type="match status" value="1"/>
</dbReference>
<evidence type="ECO:0000256" key="2">
    <source>
        <dbReference type="ARBA" id="ARBA00012438"/>
    </source>
</evidence>
<dbReference type="InterPro" id="IPR036061">
    <property type="entry name" value="CheW-like_dom_sf"/>
</dbReference>
<evidence type="ECO:0000256" key="1">
    <source>
        <dbReference type="ARBA" id="ARBA00000085"/>
    </source>
</evidence>
<feature type="domain" description="CheW-like" evidence="12">
    <location>
        <begin position="460"/>
        <end position="611"/>
    </location>
</feature>
<evidence type="ECO:0000259" key="11">
    <source>
        <dbReference type="PROSITE" id="PS50110"/>
    </source>
</evidence>
<feature type="modified residue" description="4-aspartylphosphate" evidence="8">
    <location>
        <position position="843"/>
    </location>
</feature>
<keyword evidence="6" id="KW-0902">Two-component regulatory system</keyword>
<comment type="catalytic activity">
    <reaction evidence="1">
        <text>ATP + protein L-histidine = ADP + protein N-phospho-L-histidine.</text>
        <dbReference type="EC" id="2.7.13.3"/>
    </reaction>
</comment>
<feature type="region of interest" description="Disordered" evidence="9">
    <location>
        <begin position="168"/>
        <end position="201"/>
    </location>
</feature>
<dbReference type="Pfam" id="PF02518">
    <property type="entry name" value="HATPase_c"/>
    <property type="match status" value="1"/>
</dbReference>
<evidence type="ECO:0000256" key="8">
    <source>
        <dbReference type="PROSITE-ProRule" id="PRU00169"/>
    </source>
</evidence>
<name>A0ABU3NSD3_9FIRM</name>
<dbReference type="InterPro" id="IPR002545">
    <property type="entry name" value="CheW-lke_dom"/>
</dbReference>
<dbReference type="SUPFAM" id="SSF47226">
    <property type="entry name" value="Histidine-containing phosphotransfer domain, HPT domain"/>
    <property type="match status" value="1"/>
</dbReference>
<proteinExistence type="predicted"/>
<feature type="compositionally biased region" description="Basic and acidic residues" evidence="9">
    <location>
        <begin position="187"/>
        <end position="201"/>
    </location>
</feature>
<dbReference type="Pfam" id="PF00072">
    <property type="entry name" value="Response_reg"/>
    <property type="match status" value="1"/>
</dbReference>
<evidence type="ECO:0000256" key="4">
    <source>
        <dbReference type="ARBA" id="ARBA00022679"/>
    </source>
</evidence>
<protein>
    <recommendedName>
        <fullName evidence="2">histidine kinase</fullName>
        <ecNumber evidence="2">2.7.13.3</ecNumber>
    </recommendedName>
</protein>
<evidence type="ECO:0000256" key="9">
    <source>
        <dbReference type="SAM" id="MobiDB-lite"/>
    </source>
</evidence>
<dbReference type="SMART" id="SM00073">
    <property type="entry name" value="HPT"/>
    <property type="match status" value="1"/>
</dbReference>
<dbReference type="SUPFAM" id="SSF55874">
    <property type="entry name" value="ATPase domain of HSP90 chaperone/DNA topoisomerase II/histidine kinase"/>
    <property type="match status" value="1"/>
</dbReference>
<dbReference type="Proteomes" id="UP001254848">
    <property type="component" value="Unassembled WGS sequence"/>
</dbReference>
<gene>
    <name evidence="14" type="ORF">Q4T40_00515</name>
</gene>
<dbReference type="SUPFAM" id="SSF47384">
    <property type="entry name" value="Homodimeric domain of signal transducing histidine kinase"/>
    <property type="match status" value="1"/>
</dbReference>
<dbReference type="PROSITE" id="PS50109">
    <property type="entry name" value="HIS_KIN"/>
    <property type="match status" value="1"/>
</dbReference>
<feature type="modified residue" description="Phosphohistidine" evidence="7">
    <location>
        <position position="49"/>
    </location>
</feature>
<dbReference type="SUPFAM" id="SSF52172">
    <property type="entry name" value="CheY-like"/>
    <property type="match status" value="1"/>
</dbReference>
<dbReference type="Pfam" id="PF02895">
    <property type="entry name" value="H-kinase_dim"/>
    <property type="match status" value="1"/>
</dbReference>
<dbReference type="EC" id="2.7.13.3" evidence="2"/>
<organism evidence="14 15">
    <name type="scientific">Anaeroselena agilis</name>
    <dbReference type="NCBI Taxonomy" id="3063788"/>
    <lineage>
        <taxon>Bacteria</taxon>
        <taxon>Bacillati</taxon>
        <taxon>Bacillota</taxon>
        <taxon>Negativicutes</taxon>
        <taxon>Acetonemataceae</taxon>
        <taxon>Anaeroselena</taxon>
    </lineage>
</organism>
<keyword evidence="3 8" id="KW-0597">Phosphoprotein</keyword>
<dbReference type="InterPro" id="IPR036641">
    <property type="entry name" value="HPT_dom_sf"/>
</dbReference>
<dbReference type="SMART" id="SM00448">
    <property type="entry name" value="REC"/>
    <property type="match status" value="1"/>
</dbReference>
<dbReference type="InterPro" id="IPR003594">
    <property type="entry name" value="HATPase_dom"/>
</dbReference>
<dbReference type="PROSITE" id="PS50110">
    <property type="entry name" value="RESPONSE_REGULATORY"/>
    <property type="match status" value="1"/>
</dbReference>
<dbReference type="CDD" id="cd16916">
    <property type="entry name" value="HATPase_CheA-like"/>
    <property type="match status" value="1"/>
</dbReference>
<accession>A0ABU3NSD3</accession>
<feature type="domain" description="Response regulatory" evidence="11">
    <location>
        <begin position="794"/>
        <end position="910"/>
    </location>
</feature>
<dbReference type="PROSITE" id="PS50894">
    <property type="entry name" value="HPT"/>
    <property type="match status" value="1"/>
</dbReference>
<dbReference type="PROSITE" id="PS50851">
    <property type="entry name" value="CHEW"/>
    <property type="match status" value="1"/>
</dbReference>
<dbReference type="InterPro" id="IPR004358">
    <property type="entry name" value="Sig_transdc_His_kin-like_C"/>
</dbReference>